<accession>A0A0F0LA71</accession>
<keyword evidence="5 7" id="KW-1133">Transmembrane helix</keyword>
<dbReference type="EMBL" id="JYIW01000021">
    <property type="protein sequence ID" value="KJL30033.1"/>
    <property type="molecule type" value="Genomic_DNA"/>
</dbReference>
<evidence type="ECO:0000256" key="7">
    <source>
        <dbReference type="RuleBase" id="RU363032"/>
    </source>
</evidence>
<evidence type="ECO:0000256" key="1">
    <source>
        <dbReference type="ARBA" id="ARBA00004651"/>
    </source>
</evidence>
<dbReference type="CDD" id="cd06261">
    <property type="entry name" value="TM_PBP2"/>
    <property type="match status" value="1"/>
</dbReference>
<feature type="transmembrane region" description="Helical" evidence="7">
    <location>
        <begin position="253"/>
        <end position="283"/>
    </location>
</feature>
<dbReference type="InterPro" id="IPR035906">
    <property type="entry name" value="MetI-like_sf"/>
</dbReference>
<feature type="transmembrane region" description="Helical" evidence="7">
    <location>
        <begin position="38"/>
        <end position="56"/>
    </location>
</feature>
<dbReference type="PATRIC" id="fig|82380.11.peg.1206"/>
<dbReference type="OrthoDB" id="4695618at2"/>
<protein>
    <submittedName>
        <fullName evidence="9">Glutathione transport system permease protein GsiC</fullName>
    </submittedName>
</protein>
<keyword evidence="3" id="KW-1003">Cell membrane</keyword>
<dbReference type="PANTHER" id="PTHR43163:SF6">
    <property type="entry name" value="DIPEPTIDE TRANSPORT SYSTEM PERMEASE PROTEIN DPPB-RELATED"/>
    <property type="match status" value="1"/>
</dbReference>
<evidence type="ECO:0000256" key="4">
    <source>
        <dbReference type="ARBA" id="ARBA00022692"/>
    </source>
</evidence>
<dbReference type="PROSITE" id="PS50928">
    <property type="entry name" value="ABC_TM1"/>
    <property type="match status" value="1"/>
</dbReference>
<keyword evidence="4 7" id="KW-0812">Transmembrane</keyword>
<reference evidence="9 10" key="1">
    <citation type="submission" date="2015-02" db="EMBL/GenBank/DDBJ databases">
        <title>Draft genome sequences of ten Microbacterium spp. with emphasis on heavy metal contaminated environments.</title>
        <authorList>
            <person name="Corretto E."/>
        </authorList>
    </citation>
    <scope>NUCLEOTIDE SEQUENCE [LARGE SCALE GENOMIC DNA]</scope>
    <source>
        <strain evidence="9 10">BEL4b</strain>
    </source>
</reference>
<comment type="similarity">
    <text evidence="7">Belongs to the binding-protein-dependent transport system permease family.</text>
</comment>
<proteinExistence type="inferred from homology"/>
<gene>
    <name evidence="9" type="primary">gsiC_7</name>
    <name evidence="9" type="ORF">RS83_01175</name>
</gene>
<organism evidence="9 10">
    <name type="scientific">Microbacterium oxydans</name>
    <dbReference type="NCBI Taxonomy" id="82380"/>
    <lineage>
        <taxon>Bacteria</taxon>
        <taxon>Bacillati</taxon>
        <taxon>Actinomycetota</taxon>
        <taxon>Actinomycetes</taxon>
        <taxon>Micrococcales</taxon>
        <taxon>Microbacteriaceae</taxon>
        <taxon>Microbacterium</taxon>
    </lineage>
</organism>
<name>A0A0F0LA71_9MICO</name>
<evidence type="ECO:0000259" key="8">
    <source>
        <dbReference type="PROSITE" id="PS50928"/>
    </source>
</evidence>
<dbReference type="GO" id="GO:0055085">
    <property type="term" value="P:transmembrane transport"/>
    <property type="evidence" value="ECO:0007669"/>
    <property type="project" value="InterPro"/>
</dbReference>
<evidence type="ECO:0000313" key="9">
    <source>
        <dbReference type="EMBL" id="KJL30033.1"/>
    </source>
</evidence>
<feature type="domain" description="ABC transmembrane type-1" evidence="8">
    <location>
        <begin position="121"/>
        <end position="326"/>
    </location>
</feature>
<evidence type="ECO:0000256" key="5">
    <source>
        <dbReference type="ARBA" id="ARBA00022989"/>
    </source>
</evidence>
<evidence type="ECO:0000256" key="2">
    <source>
        <dbReference type="ARBA" id="ARBA00022448"/>
    </source>
</evidence>
<dbReference type="InterPro" id="IPR045621">
    <property type="entry name" value="BPD_transp_1_N"/>
</dbReference>
<dbReference type="SUPFAM" id="SSF161098">
    <property type="entry name" value="MetI-like"/>
    <property type="match status" value="1"/>
</dbReference>
<dbReference type="InterPro" id="IPR000515">
    <property type="entry name" value="MetI-like"/>
</dbReference>
<keyword evidence="2 7" id="KW-0813">Transport</keyword>
<dbReference type="Pfam" id="PF19300">
    <property type="entry name" value="BPD_transp_1_N"/>
    <property type="match status" value="1"/>
</dbReference>
<dbReference type="PANTHER" id="PTHR43163">
    <property type="entry name" value="DIPEPTIDE TRANSPORT SYSTEM PERMEASE PROTEIN DPPB-RELATED"/>
    <property type="match status" value="1"/>
</dbReference>
<keyword evidence="6 7" id="KW-0472">Membrane</keyword>
<sequence length="338" mass="36188">MTTTLPRTDALATVRGRRARSSRGGAVGAFLLRRVIRLFWSVVALVTVVFLMVRMIPGDPVRNALGTNATAAIVEARRESLGLNDPLWQQYLSFWKGLLTGNLGDSFSLNLPVTTILEQRLPATLELAFLSLATVLVVSIPLGIVIAALTRGGRRPGLDVAYTSVSGLVAVIPEFVIGVALVYVFAVQTTLLPVAGREGANSYVLPVLALSIGLIAGVSRIVRVEALTVFSQDYIRTARAKRMSRRRLYLNHALPNLVTPALTVGGLVLGSLVAGTVLVETIFSWPGLGLTIVDAVRSKDFPLAQGIVLVYGLIVLVANLLIDFVLVCLDPRSTLKDA</sequence>
<dbReference type="GO" id="GO:0005886">
    <property type="term" value="C:plasma membrane"/>
    <property type="evidence" value="ECO:0007669"/>
    <property type="project" value="UniProtKB-SubCell"/>
</dbReference>
<evidence type="ECO:0000313" key="10">
    <source>
        <dbReference type="Proteomes" id="UP000033640"/>
    </source>
</evidence>
<feature type="transmembrane region" description="Helical" evidence="7">
    <location>
        <begin position="203"/>
        <end position="222"/>
    </location>
</feature>
<evidence type="ECO:0000256" key="3">
    <source>
        <dbReference type="ARBA" id="ARBA00022475"/>
    </source>
</evidence>
<dbReference type="Gene3D" id="1.10.3720.10">
    <property type="entry name" value="MetI-like"/>
    <property type="match status" value="1"/>
</dbReference>
<comment type="caution">
    <text evidence="9">The sequence shown here is derived from an EMBL/GenBank/DDBJ whole genome shotgun (WGS) entry which is preliminary data.</text>
</comment>
<dbReference type="Proteomes" id="UP000033640">
    <property type="component" value="Unassembled WGS sequence"/>
</dbReference>
<dbReference type="AlphaFoldDB" id="A0A0F0LA71"/>
<evidence type="ECO:0000256" key="6">
    <source>
        <dbReference type="ARBA" id="ARBA00023136"/>
    </source>
</evidence>
<feature type="transmembrane region" description="Helical" evidence="7">
    <location>
        <begin position="127"/>
        <end position="149"/>
    </location>
</feature>
<feature type="transmembrane region" description="Helical" evidence="7">
    <location>
        <begin position="303"/>
        <end position="329"/>
    </location>
</feature>
<feature type="transmembrane region" description="Helical" evidence="7">
    <location>
        <begin position="161"/>
        <end position="183"/>
    </location>
</feature>
<dbReference type="Pfam" id="PF00528">
    <property type="entry name" value="BPD_transp_1"/>
    <property type="match status" value="1"/>
</dbReference>
<comment type="subcellular location">
    <subcellularLocation>
        <location evidence="1 7">Cell membrane</location>
        <topology evidence="1 7">Multi-pass membrane protein</topology>
    </subcellularLocation>
</comment>